<proteinExistence type="predicted"/>
<dbReference type="AlphaFoldDB" id="A0A3S4ZQN9"/>
<evidence type="ECO:0000313" key="2">
    <source>
        <dbReference type="EMBL" id="VEL17397.1"/>
    </source>
</evidence>
<gene>
    <name evidence="2" type="ORF">PXEA_LOCUS10837</name>
</gene>
<reference evidence="2" key="1">
    <citation type="submission" date="2018-11" db="EMBL/GenBank/DDBJ databases">
        <authorList>
            <consortium name="Pathogen Informatics"/>
        </authorList>
    </citation>
    <scope>NUCLEOTIDE SEQUENCE</scope>
</reference>
<accession>A0A3S4ZQN9</accession>
<protein>
    <recommendedName>
        <fullName evidence="1">Reverse transcriptase/retrotransposon-derived protein RNase H-like domain-containing protein</fullName>
    </recommendedName>
</protein>
<dbReference type="SUPFAM" id="SSF56672">
    <property type="entry name" value="DNA/RNA polymerases"/>
    <property type="match status" value="1"/>
</dbReference>
<dbReference type="Proteomes" id="UP000784294">
    <property type="component" value="Unassembled WGS sequence"/>
</dbReference>
<organism evidence="2 3">
    <name type="scientific">Protopolystoma xenopodis</name>
    <dbReference type="NCBI Taxonomy" id="117903"/>
    <lineage>
        <taxon>Eukaryota</taxon>
        <taxon>Metazoa</taxon>
        <taxon>Spiralia</taxon>
        <taxon>Lophotrochozoa</taxon>
        <taxon>Platyhelminthes</taxon>
        <taxon>Monogenea</taxon>
        <taxon>Polyopisthocotylea</taxon>
        <taxon>Polystomatidea</taxon>
        <taxon>Polystomatidae</taxon>
        <taxon>Protopolystoma</taxon>
    </lineage>
</organism>
<dbReference type="InterPro" id="IPR041577">
    <property type="entry name" value="RT_RNaseH_2"/>
</dbReference>
<dbReference type="OrthoDB" id="116078at2759"/>
<comment type="caution">
    <text evidence="2">The sequence shown here is derived from an EMBL/GenBank/DDBJ whole genome shotgun (WGS) entry which is preliminary data.</text>
</comment>
<dbReference type="EMBL" id="CAAALY010032442">
    <property type="protein sequence ID" value="VEL17397.1"/>
    <property type="molecule type" value="Genomic_DNA"/>
</dbReference>
<evidence type="ECO:0000313" key="3">
    <source>
        <dbReference type="Proteomes" id="UP000784294"/>
    </source>
</evidence>
<keyword evidence="3" id="KW-1185">Reference proteome</keyword>
<sequence>MVNFYGCIIPNCADIQSPLEEIVLSEVFLLTKEALANATLLAHPNHEAALHLVTDASGQALSKALYQVVDRSSQPFSFFHTH</sequence>
<dbReference type="InterPro" id="IPR043502">
    <property type="entry name" value="DNA/RNA_pol_sf"/>
</dbReference>
<name>A0A3S4ZQN9_9PLAT</name>
<evidence type="ECO:0000259" key="1">
    <source>
        <dbReference type="Pfam" id="PF17919"/>
    </source>
</evidence>
<dbReference type="Pfam" id="PF17919">
    <property type="entry name" value="RT_RNaseH_2"/>
    <property type="match status" value="1"/>
</dbReference>
<feature type="domain" description="Reverse transcriptase/retrotransposon-derived protein RNase H-like" evidence="1">
    <location>
        <begin position="27"/>
        <end position="79"/>
    </location>
</feature>